<gene>
    <name evidence="3" type="primary">LOC128777999</name>
</gene>
<evidence type="ECO:0000313" key="3">
    <source>
        <dbReference type="RefSeq" id="XP_053761537.1"/>
    </source>
</evidence>
<reference evidence="3" key="1">
    <citation type="submission" date="2025-08" db="UniProtKB">
        <authorList>
            <consortium name="RefSeq"/>
        </authorList>
    </citation>
    <scope>IDENTIFICATION</scope>
    <source>
        <tissue evidence="3">Whole blood</tissue>
    </source>
</reference>
<dbReference type="Proteomes" id="UP001165780">
    <property type="component" value="Unplaced"/>
</dbReference>
<feature type="compositionally biased region" description="Basic and acidic residues" evidence="1">
    <location>
        <begin position="100"/>
        <end position="109"/>
    </location>
</feature>
<feature type="region of interest" description="Disordered" evidence="1">
    <location>
        <begin position="1"/>
        <end position="137"/>
    </location>
</feature>
<dbReference type="AlphaFoldDB" id="A0A9W2VRZ7"/>
<keyword evidence="2" id="KW-1185">Reference proteome</keyword>
<sequence length="137" mass="13807">MLIASRVSVCVREQSERVSPSRSGSSKRRLLPPPSARSRPPPPVPSWGVSAWVGPPGPQGSLLRLPSARATCVAAPSPSWGGRNLGGQTGQDGPEDEEREPARARDRQEVPTAAAATAAAAAAAAAAAPGPGPPAAP</sequence>
<evidence type="ECO:0000313" key="2">
    <source>
        <dbReference type="Proteomes" id="UP001165780"/>
    </source>
</evidence>
<proteinExistence type="predicted"/>
<feature type="compositionally biased region" description="Low complexity" evidence="1">
    <location>
        <begin position="111"/>
        <end position="129"/>
    </location>
</feature>
<name>A0A9W2VRZ7_PANPR</name>
<feature type="compositionally biased region" description="Pro residues" evidence="1">
    <location>
        <begin position="31"/>
        <end position="45"/>
    </location>
</feature>
<organism evidence="2 3">
    <name type="scientific">Panthera pardus</name>
    <name type="common">Leopard</name>
    <name type="synonym">Felis pardus</name>
    <dbReference type="NCBI Taxonomy" id="9691"/>
    <lineage>
        <taxon>Eukaryota</taxon>
        <taxon>Metazoa</taxon>
        <taxon>Chordata</taxon>
        <taxon>Craniata</taxon>
        <taxon>Vertebrata</taxon>
        <taxon>Euteleostomi</taxon>
        <taxon>Mammalia</taxon>
        <taxon>Eutheria</taxon>
        <taxon>Laurasiatheria</taxon>
        <taxon>Carnivora</taxon>
        <taxon>Feliformia</taxon>
        <taxon>Felidae</taxon>
        <taxon>Pantherinae</taxon>
        <taxon>Panthera</taxon>
    </lineage>
</organism>
<protein>
    <submittedName>
        <fullName evidence="3">Uncharacterized protein LOC128777999</fullName>
    </submittedName>
</protein>
<evidence type="ECO:0000256" key="1">
    <source>
        <dbReference type="SAM" id="MobiDB-lite"/>
    </source>
</evidence>
<dbReference type="GeneID" id="128777999"/>
<accession>A0A9W2VRZ7</accession>
<dbReference type="RefSeq" id="XP_053761537.1">
    <property type="nucleotide sequence ID" value="XM_053905562.1"/>
</dbReference>